<dbReference type="Pfam" id="PF02458">
    <property type="entry name" value="Transferase"/>
    <property type="match status" value="1"/>
</dbReference>
<feature type="non-terminal residue" evidence="3">
    <location>
        <position position="1"/>
    </location>
</feature>
<dbReference type="InterPro" id="IPR023213">
    <property type="entry name" value="CAT-like_dom_sf"/>
</dbReference>
<keyword evidence="4" id="KW-1185">Reference proteome</keyword>
<accession>A0A843UPH0</accession>
<evidence type="ECO:0000313" key="4">
    <source>
        <dbReference type="Proteomes" id="UP000652761"/>
    </source>
</evidence>
<dbReference type="OrthoDB" id="683650at2759"/>
<name>A0A843UPH0_COLES</name>
<dbReference type="EMBL" id="NMUH01000827">
    <property type="protein sequence ID" value="MQL85425.1"/>
    <property type="molecule type" value="Genomic_DNA"/>
</dbReference>
<reference evidence="3" key="1">
    <citation type="submission" date="2017-07" db="EMBL/GenBank/DDBJ databases">
        <title>Taro Niue Genome Assembly and Annotation.</title>
        <authorList>
            <person name="Atibalentja N."/>
            <person name="Keating K."/>
            <person name="Fields C.J."/>
        </authorList>
    </citation>
    <scope>NUCLEOTIDE SEQUENCE</scope>
    <source>
        <strain evidence="3">Niue_2</strain>
        <tissue evidence="3">Leaf</tissue>
    </source>
</reference>
<sequence length="229" mass="25253">LNTSFWFPDRHRLQRRTFVISLSSIAALRDRGTSGTARPSAFVALSAHAWLTFLRAKSVPSDDQITSVLGFLADCRRHLDPPIGDEYFGNCVRPCFVEARTKELLGDGGGGFRAACIATREAISDCLREPLGDCDSWLETWKTLPLERLANVAASPRFRVYETDFGWGRPRRVELVSMNKDGEVAMVAARDEEGAVQATVALSPLYMDSFASLFLGGLQQPDVKGLVPE</sequence>
<comment type="caution">
    <text evidence="3">The sequence shown here is derived from an EMBL/GenBank/DDBJ whole genome shotgun (WGS) entry which is preliminary data.</text>
</comment>
<evidence type="ECO:0000256" key="1">
    <source>
        <dbReference type="ARBA" id="ARBA00022679"/>
    </source>
</evidence>
<organism evidence="3 4">
    <name type="scientific">Colocasia esculenta</name>
    <name type="common">Wild taro</name>
    <name type="synonym">Arum esculentum</name>
    <dbReference type="NCBI Taxonomy" id="4460"/>
    <lineage>
        <taxon>Eukaryota</taxon>
        <taxon>Viridiplantae</taxon>
        <taxon>Streptophyta</taxon>
        <taxon>Embryophyta</taxon>
        <taxon>Tracheophyta</taxon>
        <taxon>Spermatophyta</taxon>
        <taxon>Magnoliopsida</taxon>
        <taxon>Liliopsida</taxon>
        <taxon>Araceae</taxon>
        <taxon>Aroideae</taxon>
        <taxon>Colocasieae</taxon>
        <taxon>Colocasia</taxon>
    </lineage>
</organism>
<protein>
    <submittedName>
        <fullName evidence="3">Uncharacterized protein</fullName>
    </submittedName>
</protein>
<dbReference type="AlphaFoldDB" id="A0A843UPH0"/>
<evidence type="ECO:0000256" key="2">
    <source>
        <dbReference type="ARBA" id="ARBA00023315"/>
    </source>
</evidence>
<proteinExistence type="predicted"/>
<gene>
    <name evidence="3" type="ORF">Taro_017944</name>
</gene>
<dbReference type="GO" id="GO:0016747">
    <property type="term" value="F:acyltransferase activity, transferring groups other than amino-acyl groups"/>
    <property type="evidence" value="ECO:0007669"/>
    <property type="project" value="UniProtKB-ARBA"/>
</dbReference>
<keyword evidence="1" id="KW-0808">Transferase</keyword>
<dbReference type="Proteomes" id="UP000652761">
    <property type="component" value="Unassembled WGS sequence"/>
</dbReference>
<dbReference type="Gene3D" id="3.30.559.10">
    <property type="entry name" value="Chloramphenicol acetyltransferase-like domain"/>
    <property type="match status" value="1"/>
</dbReference>
<evidence type="ECO:0000313" key="3">
    <source>
        <dbReference type="EMBL" id="MQL85425.1"/>
    </source>
</evidence>
<dbReference type="InterPro" id="IPR051504">
    <property type="entry name" value="Plant_metabolite_acyltrans"/>
</dbReference>
<keyword evidence="2" id="KW-0012">Acyltransferase</keyword>
<dbReference type="PANTHER" id="PTHR31625">
    <property type="match status" value="1"/>
</dbReference>